<gene>
    <name evidence="4" type="ORF">PISL3812_01532</name>
</gene>
<dbReference type="GO" id="GO:0016787">
    <property type="term" value="F:hydrolase activity"/>
    <property type="evidence" value="ECO:0007669"/>
    <property type="project" value="InterPro"/>
</dbReference>
<name>A0A0U1LMC9_TALIS</name>
<keyword evidence="2" id="KW-0812">Transmembrane</keyword>
<dbReference type="Pfam" id="PF04909">
    <property type="entry name" value="Amidohydro_2"/>
    <property type="match status" value="1"/>
</dbReference>
<dbReference type="GO" id="GO:0016874">
    <property type="term" value="F:ligase activity"/>
    <property type="evidence" value="ECO:0007669"/>
    <property type="project" value="UniProtKB-KW"/>
</dbReference>
<dbReference type="OrthoDB" id="4224156at2759"/>
<keyword evidence="5" id="KW-1185">Reference proteome</keyword>
<dbReference type="AlphaFoldDB" id="A0A0U1LMC9"/>
<dbReference type="EMBL" id="CVMT01000001">
    <property type="protein sequence ID" value="CRG84216.1"/>
    <property type="molecule type" value="Genomic_DNA"/>
</dbReference>
<evidence type="ECO:0000256" key="2">
    <source>
        <dbReference type="SAM" id="Phobius"/>
    </source>
</evidence>
<dbReference type="Gene3D" id="3.20.20.140">
    <property type="entry name" value="Metal-dependent hydrolases"/>
    <property type="match status" value="1"/>
</dbReference>
<evidence type="ECO:0000313" key="5">
    <source>
        <dbReference type="Proteomes" id="UP000054383"/>
    </source>
</evidence>
<protein>
    <submittedName>
        <fullName evidence="4">Leucine--tRNA ligase, mitochondrial</fullName>
    </submittedName>
</protein>
<dbReference type="STRING" id="28573.A0A0U1LMC9"/>
<dbReference type="InterPro" id="IPR007219">
    <property type="entry name" value="XnlR_reg_dom"/>
</dbReference>
<dbReference type="Proteomes" id="UP000054383">
    <property type="component" value="Unassembled WGS sequence"/>
</dbReference>
<dbReference type="InterPro" id="IPR006680">
    <property type="entry name" value="Amidohydro-rel"/>
</dbReference>
<dbReference type="Pfam" id="PF04082">
    <property type="entry name" value="Fungal_trans"/>
    <property type="match status" value="1"/>
</dbReference>
<organism evidence="4 5">
    <name type="scientific">Talaromyces islandicus</name>
    <name type="common">Penicillium islandicum</name>
    <dbReference type="NCBI Taxonomy" id="28573"/>
    <lineage>
        <taxon>Eukaryota</taxon>
        <taxon>Fungi</taxon>
        <taxon>Dikarya</taxon>
        <taxon>Ascomycota</taxon>
        <taxon>Pezizomycotina</taxon>
        <taxon>Eurotiomycetes</taxon>
        <taxon>Eurotiomycetidae</taxon>
        <taxon>Eurotiales</taxon>
        <taxon>Trichocomaceae</taxon>
        <taxon>Talaromyces</taxon>
        <taxon>Talaromyces sect. Islandici</taxon>
    </lineage>
</organism>
<keyword evidence="4" id="KW-0436">Ligase</keyword>
<feature type="transmembrane region" description="Helical" evidence="2">
    <location>
        <begin position="336"/>
        <end position="357"/>
    </location>
</feature>
<sequence>MTPPAATIDQFREHQQKLGLTHSVLTHGLSYGADCSSLMAFVQELHPTKTKAIGVIDPANVTPEELVSLHNSGIRGIRVNMYKYQAMHDVDQQIAALRDHSRILQQHCPGWSMAFTHTHPEFWTRLKPFIEQEIIPTGIKLVTDHFALLKGSSSLPAENGVADATQQPGFKEIIDLVRAGHLFVKISAPYRVSKQAPNYEDLKPLVRALFDANPRQTLWGSDWPHTPEMKVRTYEEAMTEVSFLDVDDLAWLKSLRSWLTAEEWDALMVSNPKSLAMGASRHVETAHELVFRALTSMAATPIFPSHANRNGWMEDIPPFSYNGRLDKIGDRMFTPISFFTAVFHVFMVFSLAATLFTRNKNFDFSPTRFYQVASTAAIEGISAISLHGLQSILLLTTQGMIGPADFNVWTLSHIAMSHCVDLGLHREPKAAADGSLTALFLKRLIFYTALKLDRTIATIQGRPLVGSHDNAILYPQQLHYLGISIHQFKLDQVVSEIKVLFYHLHKNDRVFNFSRDHAENQTRLKAALDGWIADAQEICSRHDNHNSNPKGLTAHSRIQSKLRYAHDSLLRPDSAPYTVGTEQDTVSQTHHGNTGFLDAYNEPEAETMDTFMDSFFSDYLQGDWSWDPFSTFSSTDL</sequence>
<reference evidence="4 5" key="1">
    <citation type="submission" date="2015-04" db="EMBL/GenBank/DDBJ databases">
        <authorList>
            <person name="Syromyatnikov M.Y."/>
            <person name="Popov V.N."/>
        </authorList>
    </citation>
    <scope>NUCLEOTIDE SEQUENCE [LARGE SCALE GENOMIC DNA]</scope>
    <source>
        <strain evidence="4">WF-38-12</strain>
    </source>
</reference>
<evidence type="ECO:0000256" key="1">
    <source>
        <dbReference type="ARBA" id="ARBA00023242"/>
    </source>
</evidence>
<dbReference type="SMART" id="SM00906">
    <property type="entry name" value="Fungal_trans"/>
    <property type="match status" value="1"/>
</dbReference>
<feature type="transmembrane region" description="Helical" evidence="2">
    <location>
        <begin position="369"/>
        <end position="389"/>
    </location>
</feature>
<keyword evidence="1" id="KW-0539">Nucleus</keyword>
<evidence type="ECO:0000313" key="4">
    <source>
        <dbReference type="EMBL" id="CRG84216.1"/>
    </source>
</evidence>
<dbReference type="PANTHER" id="PTHR35563:SF2">
    <property type="entry name" value="BARREL METAL-DEPENDENT HYDROLASE, PUTATIVE (AFU_ORTHOLOGUE AFUA_1G16240)-RELATED"/>
    <property type="match status" value="1"/>
</dbReference>
<dbReference type="InterPro" id="IPR052358">
    <property type="entry name" value="Aro_Compnd_Degr_Hydrolases"/>
</dbReference>
<dbReference type="GO" id="GO:0006351">
    <property type="term" value="P:DNA-templated transcription"/>
    <property type="evidence" value="ECO:0007669"/>
    <property type="project" value="InterPro"/>
</dbReference>
<keyword evidence="2" id="KW-0472">Membrane</keyword>
<dbReference type="InterPro" id="IPR032466">
    <property type="entry name" value="Metal_Hydrolase"/>
</dbReference>
<evidence type="ECO:0000259" key="3">
    <source>
        <dbReference type="SMART" id="SM00906"/>
    </source>
</evidence>
<dbReference type="CDD" id="cd12148">
    <property type="entry name" value="fungal_TF_MHR"/>
    <property type="match status" value="1"/>
</dbReference>
<dbReference type="GO" id="GO:0003677">
    <property type="term" value="F:DNA binding"/>
    <property type="evidence" value="ECO:0007669"/>
    <property type="project" value="InterPro"/>
</dbReference>
<feature type="domain" description="Xylanolytic transcriptional activator regulatory" evidence="3">
    <location>
        <begin position="408"/>
        <end position="481"/>
    </location>
</feature>
<dbReference type="SUPFAM" id="SSF51556">
    <property type="entry name" value="Metallo-dependent hydrolases"/>
    <property type="match status" value="1"/>
</dbReference>
<dbReference type="GO" id="GO:0008270">
    <property type="term" value="F:zinc ion binding"/>
    <property type="evidence" value="ECO:0007669"/>
    <property type="project" value="InterPro"/>
</dbReference>
<keyword evidence="2" id="KW-1133">Transmembrane helix</keyword>
<proteinExistence type="predicted"/>
<dbReference type="PANTHER" id="PTHR35563">
    <property type="entry name" value="BARREL METAL-DEPENDENT HYDROLASE, PUTATIVE (AFU_ORTHOLOGUE AFUA_1G16240)-RELATED"/>
    <property type="match status" value="1"/>
</dbReference>
<accession>A0A0U1LMC9</accession>